<comment type="caution">
    <text evidence="2">The sequence shown here is derived from an EMBL/GenBank/DDBJ whole genome shotgun (WGS) entry which is preliminary data.</text>
</comment>
<accession>A0ABN9Y2V5</accession>
<organism evidence="2 3">
    <name type="scientific">Prorocentrum cordatum</name>
    <dbReference type="NCBI Taxonomy" id="2364126"/>
    <lineage>
        <taxon>Eukaryota</taxon>
        <taxon>Sar</taxon>
        <taxon>Alveolata</taxon>
        <taxon>Dinophyceae</taxon>
        <taxon>Prorocentrales</taxon>
        <taxon>Prorocentraceae</taxon>
        <taxon>Prorocentrum</taxon>
    </lineage>
</organism>
<proteinExistence type="predicted"/>
<evidence type="ECO:0000256" key="1">
    <source>
        <dbReference type="SAM" id="MobiDB-lite"/>
    </source>
</evidence>
<keyword evidence="3" id="KW-1185">Reference proteome</keyword>
<protein>
    <submittedName>
        <fullName evidence="2">Uncharacterized protein</fullName>
    </submittedName>
</protein>
<dbReference type="EMBL" id="CAUYUJ010021658">
    <property type="protein sequence ID" value="CAK0906199.1"/>
    <property type="molecule type" value="Genomic_DNA"/>
</dbReference>
<evidence type="ECO:0000313" key="3">
    <source>
        <dbReference type="Proteomes" id="UP001189429"/>
    </source>
</evidence>
<feature type="non-terminal residue" evidence="2">
    <location>
        <position position="1"/>
    </location>
</feature>
<name>A0ABN9Y2V5_9DINO</name>
<reference evidence="2" key="1">
    <citation type="submission" date="2023-10" db="EMBL/GenBank/DDBJ databases">
        <authorList>
            <person name="Chen Y."/>
            <person name="Shah S."/>
            <person name="Dougan E. K."/>
            <person name="Thang M."/>
            <person name="Chan C."/>
        </authorList>
    </citation>
    <scope>NUCLEOTIDE SEQUENCE [LARGE SCALE GENOMIC DNA]</scope>
</reference>
<feature type="region of interest" description="Disordered" evidence="1">
    <location>
        <begin position="502"/>
        <end position="531"/>
    </location>
</feature>
<sequence>RPVSRAARSSRRGGGARLLAARRRRQFGGSGAGLKALVACSLGVNSLLLARWWRNSATDSATDHLLAKLEAVTELVPGLSVTDMHVAGVAAWPANGSQAGLGANSAAAAPARALAESGITSIRSAGSDKTVDLVDLQTANRVSSLQVLGEANGRHKSAAHPARWAQGALCMTCRYQCRTHARLVQHLQATQSCVVPWMTAVPALNGDETEDNREDYQRESLRNPTDVDAAVDVALAGVWGRGENGEVAGGGRVANYQWENADMCVDFNAPLHCDIHFGRRRERPADPGAASSHPPSAGECAFAALGVEPELAPTIAEGGWMNALYHDRCAVAYLGQTNGRRERGAAGRAADGIQSFSDVNRTEPDVPDTAGHWMAPVAALPWARAKELAGNDLAWLLPPQTGPDGADMINLEHLHRIPAVQVYKRADLQEAERKVSHSKSHQRASYLLHVANENSSLHEPSEELPPLLCPAEALASKGGRAMRPCSDNLIFAQKNLDFTPRTRAGLRAPDGGPHGGPVSLVDANDEEPHNL</sequence>
<dbReference type="Proteomes" id="UP001189429">
    <property type="component" value="Unassembled WGS sequence"/>
</dbReference>
<gene>
    <name evidence="2" type="ORF">PCOR1329_LOCUS81614</name>
</gene>
<evidence type="ECO:0000313" key="2">
    <source>
        <dbReference type="EMBL" id="CAK0906199.1"/>
    </source>
</evidence>